<dbReference type="Proteomes" id="UP001210720">
    <property type="component" value="Unassembled WGS sequence"/>
</dbReference>
<dbReference type="EMBL" id="JAQIOY010000006">
    <property type="protein sequence ID" value="MDA7425893.1"/>
    <property type="molecule type" value="Genomic_DNA"/>
</dbReference>
<protein>
    <submittedName>
        <fullName evidence="2">VOC family protein</fullName>
    </submittedName>
</protein>
<reference evidence="2 3" key="1">
    <citation type="submission" date="2023-01" db="EMBL/GenBank/DDBJ databases">
        <title>Thalassococcus onchidii sp. nov., isolated from a marine invertebrate from the South China Sea.</title>
        <authorList>
            <person name="Xu S."/>
            <person name="Liu Z."/>
            <person name="Xu Y."/>
        </authorList>
    </citation>
    <scope>NUCLEOTIDE SEQUENCE [LARGE SCALE GENOMIC DNA]</scope>
    <source>
        <strain evidence="2 3">KCTC 32084</strain>
    </source>
</reference>
<evidence type="ECO:0000259" key="1">
    <source>
        <dbReference type="Pfam" id="PF13468"/>
    </source>
</evidence>
<accession>A0ABT4XVQ6</accession>
<dbReference type="InterPro" id="IPR029068">
    <property type="entry name" value="Glyas_Bleomycin-R_OHBP_Dase"/>
</dbReference>
<name>A0ABT4XVQ6_9RHOB</name>
<dbReference type="RefSeq" id="WP_271433251.1">
    <property type="nucleotide sequence ID" value="NZ_JAQIOY010000006.1"/>
</dbReference>
<proteinExistence type="predicted"/>
<evidence type="ECO:0000313" key="3">
    <source>
        <dbReference type="Proteomes" id="UP001210720"/>
    </source>
</evidence>
<organism evidence="2 3">
    <name type="scientific">Thalassococcus lentus</name>
    <dbReference type="NCBI Taxonomy" id="1210524"/>
    <lineage>
        <taxon>Bacteria</taxon>
        <taxon>Pseudomonadati</taxon>
        <taxon>Pseudomonadota</taxon>
        <taxon>Alphaproteobacteria</taxon>
        <taxon>Rhodobacterales</taxon>
        <taxon>Roseobacteraceae</taxon>
        <taxon>Thalassococcus</taxon>
    </lineage>
</organism>
<dbReference type="Gene3D" id="3.10.180.10">
    <property type="entry name" value="2,3-Dihydroxybiphenyl 1,2-Dioxygenase, domain 1"/>
    <property type="match status" value="1"/>
</dbReference>
<sequence>MLELDHIAVLGTTLEEAAEHVEHCLKEDLGGGGRHAHFATHNRLMGLEDGLYLEAIASDPSVPSPPFPRWFGLDTFVGPARLNKWIVRTHDMDSALQMFPQAGSPVELERDGLRWTMAVPADGQLPFDGLFPAIIQWHSDVPPGQSLVGSGVGLKSLHIRHPRADELAGLLGPALETSIVRFEQAKTPELRACMQIDGKEVWLS</sequence>
<gene>
    <name evidence="2" type="ORF">PFY00_14260</name>
</gene>
<keyword evidence="3" id="KW-1185">Reference proteome</keyword>
<comment type="caution">
    <text evidence="2">The sequence shown here is derived from an EMBL/GenBank/DDBJ whole genome shotgun (WGS) entry which is preliminary data.</text>
</comment>
<dbReference type="InterPro" id="IPR025870">
    <property type="entry name" value="Glyoxalase-like_dom"/>
</dbReference>
<evidence type="ECO:0000313" key="2">
    <source>
        <dbReference type="EMBL" id="MDA7425893.1"/>
    </source>
</evidence>
<feature type="domain" description="Glyoxalase-like" evidence="1">
    <location>
        <begin position="4"/>
        <end position="171"/>
    </location>
</feature>
<dbReference type="Pfam" id="PF13468">
    <property type="entry name" value="Glyoxalase_3"/>
    <property type="match status" value="1"/>
</dbReference>